<dbReference type="EMBL" id="OW240914">
    <property type="protein sequence ID" value="CAH2273879.1"/>
    <property type="molecule type" value="Genomic_DNA"/>
</dbReference>
<keyword evidence="5" id="KW-1185">Reference proteome</keyword>
<feature type="compositionally biased region" description="Polar residues" evidence="2">
    <location>
        <begin position="419"/>
        <end position="431"/>
    </location>
</feature>
<reference evidence="4" key="1">
    <citation type="submission" date="2022-03" db="EMBL/GenBank/DDBJ databases">
        <authorList>
            <person name="Alioto T."/>
            <person name="Alioto T."/>
            <person name="Gomez Garrido J."/>
        </authorList>
    </citation>
    <scope>NUCLEOTIDE SEQUENCE</scope>
</reference>
<keyword evidence="3" id="KW-0812">Transmembrane</keyword>
<feature type="region of interest" description="Disordered" evidence="2">
    <location>
        <begin position="564"/>
        <end position="601"/>
    </location>
</feature>
<keyword evidence="3" id="KW-1133">Transmembrane helix</keyword>
<name>A0AAD1VUJ3_PELCU</name>
<dbReference type="PANTHER" id="PTHR28638:SF2">
    <property type="entry name" value="CELL CYCLE PROGRESSION PROTEIN 1"/>
    <property type="match status" value="1"/>
</dbReference>
<dbReference type="AlphaFoldDB" id="A0AAD1VUJ3"/>
<feature type="compositionally biased region" description="Basic and acidic residues" evidence="2">
    <location>
        <begin position="748"/>
        <end position="782"/>
    </location>
</feature>
<accession>A0AAD1VUJ3</accession>
<sequence>MSENSSDSESSCGWTIINHEGSDIETINSENGDVCADFASEQRDEFVQELQPAEAEDEPDLYNSEHSASTIGIILQASEESHLASEDVSSYSLSPTAAATLPDELLCQEKRTLAADSVGEAASEDSDIVTLETPRVDDIGPLEDEVADTGDINMSSSSSSQYTFSKPELVFPPQHSADESSSDEASDDSRPTVRQRRSKKLSVSVSESETKAPADHPIASKPRTLGCRGHGLNKCIILALIIAISMGFGHFYGTIQILERQKHVEMIHENELNDMKEDLFQCQMDQVATVEQKAKTDDLSTTFKTDEKKNNLALENQHLRTSLKKGEEVFSLLQDELRKLREQIRNLEEKGNGDVIKSENQKLRTYLKEERQKLRSFLTQKETLLAEAQTLRKELDNERQITESLKVELEEMSNRRAPNINQDTAESSQEFEQMRERLSELEKKLNFEQQRSDLWERLYIEAKEQNEKLESGNPNNSQEKERSKSRGKKKRDTFFNSVKDTFDAMKNSTKAFVRHHKEKIKQAKEAVKENLKKFSDSVKTTFRQFKDSTKNMFDKTHYKKYAERRREETKEAHTVRREYKQDSEDQDASKAAENQNEYGNLKYENSDIKDESAWPNHGKKTNSEQCTYKKGCSGVFECAHQESFSLFNKVLDPVRMEEFNQLIQVYVQDQVDNFRHWKELFQFINRFFHNGVFIHDQMLFTDFVNDVEDYLEHMKEYTTNDSGVFEDLDEFVYGHFFGNAYTTPYGPRKPEKMPPYKDPESPGHRKQEQKPERNHYRREGKWNRHGRANGRHMANVEIDLGQLPFDPKY</sequence>
<evidence type="ECO:0000313" key="4">
    <source>
        <dbReference type="EMBL" id="CAH2273879.1"/>
    </source>
</evidence>
<feature type="region of interest" description="Disordered" evidence="2">
    <location>
        <begin position="466"/>
        <end position="492"/>
    </location>
</feature>
<keyword evidence="3" id="KW-0472">Membrane</keyword>
<gene>
    <name evidence="4" type="ORF">PECUL_23A015457</name>
</gene>
<feature type="compositionally biased region" description="Basic and acidic residues" evidence="2">
    <location>
        <begin position="564"/>
        <end position="590"/>
    </location>
</feature>
<feature type="region of interest" description="Disordered" evidence="2">
    <location>
        <begin position="116"/>
        <end position="224"/>
    </location>
</feature>
<evidence type="ECO:0000256" key="3">
    <source>
        <dbReference type="SAM" id="Phobius"/>
    </source>
</evidence>
<feature type="region of interest" description="Disordered" evidence="2">
    <location>
        <begin position="414"/>
        <end position="435"/>
    </location>
</feature>
<dbReference type="Gene3D" id="1.20.120.20">
    <property type="entry name" value="Apolipoprotein"/>
    <property type="match status" value="1"/>
</dbReference>
<protein>
    <submittedName>
        <fullName evidence="4">Cell cycle progression 1</fullName>
    </submittedName>
</protein>
<evidence type="ECO:0000256" key="2">
    <source>
        <dbReference type="SAM" id="MobiDB-lite"/>
    </source>
</evidence>
<keyword evidence="1" id="KW-0175">Coiled coil</keyword>
<evidence type="ECO:0000313" key="5">
    <source>
        <dbReference type="Proteomes" id="UP001295444"/>
    </source>
</evidence>
<dbReference type="GO" id="GO:0016020">
    <property type="term" value="C:membrane"/>
    <property type="evidence" value="ECO:0007669"/>
    <property type="project" value="TreeGrafter"/>
</dbReference>
<evidence type="ECO:0000256" key="1">
    <source>
        <dbReference type="ARBA" id="ARBA00023054"/>
    </source>
</evidence>
<feature type="region of interest" description="Disordered" evidence="2">
    <location>
        <begin position="744"/>
        <end position="795"/>
    </location>
</feature>
<organism evidence="4 5">
    <name type="scientific">Pelobates cultripes</name>
    <name type="common">Western spadefoot toad</name>
    <dbReference type="NCBI Taxonomy" id="61616"/>
    <lineage>
        <taxon>Eukaryota</taxon>
        <taxon>Metazoa</taxon>
        <taxon>Chordata</taxon>
        <taxon>Craniata</taxon>
        <taxon>Vertebrata</taxon>
        <taxon>Euteleostomi</taxon>
        <taxon>Amphibia</taxon>
        <taxon>Batrachia</taxon>
        <taxon>Anura</taxon>
        <taxon>Pelobatoidea</taxon>
        <taxon>Pelobatidae</taxon>
        <taxon>Pelobates</taxon>
    </lineage>
</organism>
<proteinExistence type="predicted"/>
<dbReference type="PANTHER" id="PTHR28638">
    <property type="entry name" value="CELL CYCLE PROGRESSION PROTEIN 1"/>
    <property type="match status" value="1"/>
</dbReference>
<dbReference type="InterPro" id="IPR051990">
    <property type="entry name" value="CCPG1/PBIP1"/>
</dbReference>
<dbReference type="Proteomes" id="UP001295444">
    <property type="component" value="Chromosome 03"/>
</dbReference>
<feature type="transmembrane region" description="Helical" evidence="3">
    <location>
        <begin position="231"/>
        <end position="252"/>
    </location>
</feature>